<keyword evidence="3" id="KW-1185">Reference proteome</keyword>
<protein>
    <submittedName>
        <fullName evidence="2">Regulatory, FmdB family domain protein</fullName>
    </submittedName>
</protein>
<feature type="domain" description="Putative regulatory protein FmdB zinc ribbon" evidence="1">
    <location>
        <begin position="1"/>
        <end position="44"/>
    </location>
</feature>
<dbReference type="InterPro" id="IPR013429">
    <property type="entry name" value="Regulatory_FmdB_Zinc_ribbon"/>
</dbReference>
<dbReference type="GeneID" id="22113470"/>
<dbReference type="EMBL" id="KJ716335">
    <property type="protein sequence ID" value="AHZ60307.1"/>
    <property type="molecule type" value="Genomic_DNA"/>
</dbReference>
<dbReference type="NCBIfam" id="TIGR02605">
    <property type="entry name" value="CxxC_CxxC_SSSS"/>
    <property type="match status" value="1"/>
</dbReference>
<evidence type="ECO:0000313" key="3">
    <source>
        <dbReference type="Proteomes" id="UP000028741"/>
    </source>
</evidence>
<dbReference type="SMART" id="SM00834">
    <property type="entry name" value="CxxC_CXXC_SSSS"/>
    <property type="match status" value="1"/>
</dbReference>
<evidence type="ECO:0000313" key="2">
    <source>
        <dbReference type="EMBL" id="AHZ60307.1"/>
    </source>
</evidence>
<name>A0A075E1B7_9CAUD</name>
<evidence type="ECO:0000259" key="1">
    <source>
        <dbReference type="SMART" id="SM00834"/>
    </source>
</evidence>
<proteinExistence type="predicted"/>
<dbReference type="Pfam" id="PF09723">
    <property type="entry name" value="Zn_ribbon_8"/>
    <property type="match status" value="1"/>
</dbReference>
<reference evidence="2 3" key="1">
    <citation type="journal article" date="2014" name="Arch. Virol.">
        <title>Complete genome sequence of a broad-host-range lytic Dickeya spp. bacteriophage ?D5.</title>
        <authorList>
            <person name="Czajkowski R."/>
            <person name="Ozymko Z."/>
            <person name="Zwirowski S."/>
            <person name="Lojkowska E."/>
        </authorList>
    </citation>
    <scope>NUCLEOTIDE SEQUENCE [LARGE SCALE GENOMIC DNA]</scope>
</reference>
<sequence length="81" mass="8804">MPLYDYQCQGCGDTKTLRKSIADRHEPESNPCVECGSEVKMVIYAPKIVSGVKGPQSAPDSFKDVLRTIKKSSGKGNTIDV</sequence>
<accession>A0A075E1B7</accession>
<dbReference type="Proteomes" id="UP000028741">
    <property type="component" value="Segment"/>
</dbReference>
<dbReference type="KEGG" id="vg:22113470"/>
<organism evidence="2 3">
    <name type="scientific">Dickeya phage RC-2014</name>
    <dbReference type="NCBI Taxonomy" id="1477406"/>
    <lineage>
        <taxon>Viruses</taxon>
        <taxon>Duplodnaviria</taxon>
        <taxon>Heunggongvirae</taxon>
        <taxon>Uroviricota</taxon>
        <taxon>Caudoviricetes</taxon>
        <taxon>Pantevenvirales</taxon>
        <taxon>Ackermannviridae</taxon>
        <taxon>Aglimvirinae</taxon>
        <taxon>Limestonevirus</taxon>
        <taxon>Limestonevirus RC2014</taxon>
    </lineage>
</organism>
<dbReference type="RefSeq" id="YP_009102861.1">
    <property type="nucleotide sequence ID" value="NC_025452.1"/>
</dbReference>
<gene>
    <name evidence="2" type="ORF">DA66_0021</name>
</gene>